<reference evidence="3 4" key="1">
    <citation type="journal article" date="2019" name="Sci. Rep.">
        <title>Nanopore sequencing improves the draft genome of the human pathogenic amoeba Naegleria fowleri.</title>
        <authorList>
            <person name="Liechti N."/>
            <person name="Schurch N."/>
            <person name="Bruggmann R."/>
            <person name="Wittwer M."/>
        </authorList>
    </citation>
    <scope>NUCLEOTIDE SEQUENCE [LARGE SCALE GENOMIC DNA]</scope>
    <source>
        <strain evidence="3 4">ATCC 30894</strain>
    </source>
</reference>
<proteinExistence type="predicted"/>
<feature type="transmembrane region" description="Helical" evidence="2">
    <location>
        <begin position="412"/>
        <end position="434"/>
    </location>
</feature>
<dbReference type="AlphaFoldDB" id="A0A6A5BUW3"/>
<name>A0A6A5BUW3_NAEFO</name>
<organism evidence="3 4">
    <name type="scientific">Naegleria fowleri</name>
    <name type="common">Brain eating amoeba</name>
    <dbReference type="NCBI Taxonomy" id="5763"/>
    <lineage>
        <taxon>Eukaryota</taxon>
        <taxon>Discoba</taxon>
        <taxon>Heterolobosea</taxon>
        <taxon>Tetramitia</taxon>
        <taxon>Eutetramitia</taxon>
        <taxon>Vahlkampfiidae</taxon>
        <taxon>Naegleria</taxon>
    </lineage>
</organism>
<feature type="transmembrane region" description="Helical" evidence="2">
    <location>
        <begin position="306"/>
        <end position="327"/>
    </location>
</feature>
<dbReference type="EMBL" id="VFQX01000033">
    <property type="protein sequence ID" value="KAF0977718.1"/>
    <property type="molecule type" value="Genomic_DNA"/>
</dbReference>
<evidence type="ECO:0000256" key="1">
    <source>
        <dbReference type="SAM" id="MobiDB-lite"/>
    </source>
</evidence>
<protein>
    <submittedName>
        <fullName evidence="3">Uncharacterized protein</fullName>
    </submittedName>
</protein>
<dbReference type="VEuPathDB" id="AmoebaDB:NfTy_058530"/>
<feature type="region of interest" description="Disordered" evidence="1">
    <location>
        <begin position="509"/>
        <end position="535"/>
    </location>
</feature>
<keyword evidence="2" id="KW-1133">Transmembrane helix</keyword>
<keyword evidence="4" id="KW-1185">Reference proteome</keyword>
<feature type="transmembrane region" description="Helical" evidence="2">
    <location>
        <begin position="440"/>
        <end position="465"/>
    </location>
</feature>
<dbReference type="Proteomes" id="UP000444721">
    <property type="component" value="Unassembled WGS sequence"/>
</dbReference>
<dbReference type="OMA" id="YWANTEM"/>
<feature type="transmembrane region" description="Helical" evidence="2">
    <location>
        <begin position="374"/>
        <end position="400"/>
    </location>
</feature>
<evidence type="ECO:0000256" key="2">
    <source>
        <dbReference type="SAM" id="Phobius"/>
    </source>
</evidence>
<evidence type="ECO:0000313" key="3">
    <source>
        <dbReference type="EMBL" id="KAF0977718.1"/>
    </source>
</evidence>
<keyword evidence="2" id="KW-0472">Membrane</keyword>
<dbReference type="VEuPathDB" id="AmoebaDB:FDP41_003040"/>
<accession>A0A6A5BUW3</accession>
<dbReference type="VEuPathDB" id="AmoebaDB:NF0095630"/>
<gene>
    <name evidence="3" type="ORF">FDP41_003040</name>
</gene>
<comment type="caution">
    <text evidence="3">The sequence shown here is derived from an EMBL/GenBank/DDBJ whole genome shotgun (WGS) entry which is preliminary data.</text>
</comment>
<dbReference type="RefSeq" id="XP_044562431.1">
    <property type="nucleotide sequence ID" value="XM_044706301.1"/>
</dbReference>
<feature type="transmembrane region" description="Helical" evidence="2">
    <location>
        <begin position="234"/>
        <end position="256"/>
    </location>
</feature>
<dbReference type="OrthoDB" id="10412186at2759"/>
<sequence length="535" mass="61044">MVVQEDNHELISTFGENFRNCWNMSQSMSHMLLFARSMVVEQWIPNSFGCSNIALWTKYGIAKYWANTEMEPLLFTSFIYFDNVGESYDLCSKVGFWENKLKLSCHELLCENTNDNLIAHVEEMTEKQTSIFDWINYCQYCLKNNTLRSFQQKLGPNTGCFPKDNTVNEMINRFPNSLSFCGSYDFGIPLIINTSDLVPNILKEFSFSYICYCRENLFTFKCDNNFTQFVTSQVLSFGEFGIHVVSLLVTFFSTFLPKLKSVVTQRKFFRIFTIAMVLLSEFFLSFSFVISAAWGSNLVTTILGNTALSLVFFNLFSWIAYWFRLVLFVKTRKTKPTIAVYVGLALLWLIVGALVPCLVAVLGQQQILQVVQFYAYYIIALSFVACIIFIISSIWIYWAMKKVSDVNMLNTSFIRFVAFSSLSSFIFSIAYVIITQVQGGLLIGVLSGSFSITTHVSIASITLGLTYMEFEKEEFTDFYVSCCSNLFGKSLQSTTRSASSSSHTNVEDYSTIYEDPSGVENSTYYSKMPVNSEKD</sequence>
<keyword evidence="2" id="KW-0812">Transmembrane</keyword>
<feature type="transmembrane region" description="Helical" evidence="2">
    <location>
        <begin position="268"/>
        <end position="294"/>
    </location>
</feature>
<dbReference type="GeneID" id="68110258"/>
<evidence type="ECO:0000313" key="4">
    <source>
        <dbReference type="Proteomes" id="UP000444721"/>
    </source>
</evidence>
<feature type="transmembrane region" description="Helical" evidence="2">
    <location>
        <begin position="339"/>
        <end position="362"/>
    </location>
</feature>